<dbReference type="InterPro" id="IPR005828">
    <property type="entry name" value="MFS_sugar_transport-like"/>
</dbReference>
<dbReference type="Proteomes" id="UP000247485">
    <property type="component" value="Unassembled WGS sequence"/>
</dbReference>
<evidence type="ECO:0000256" key="6">
    <source>
        <dbReference type="ARBA" id="ARBA00022692"/>
    </source>
</evidence>
<proteinExistence type="inferred from homology"/>
<dbReference type="Gene3D" id="1.20.1250.20">
    <property type="entry name" value="MFS general substrate transporter like domains"/>
    <property type="match status" value="1"/>
</dbReference>
<evidence type="ECO:0000259" key="13">
    <source>
        <dbReference type="PROSITE" id="PS50850"/>
    </source>
</evidence>
<feature type="transmembrane region" description="Helical" evidence="12">
    <location>
        <begin position="20"/>
        <end position="49"/>
    </location>
</feature>
<feature type="transmembrane region" description="Helical" evidence="12">
    <location>
        <begin position="89"/>
        <end position="110"/>
    </location>
</feature>
<evidence type="ECO:0000256" key="11">
    <source>
        <dbReference type="SAM" id="Coils"/>
    </source>
</evidence>
<protein>
    <submittedName>
        <fullName evidence="14">SP family galactose:H+ symporter-like MFS transporter</fullName>
    </submittedName>
</protein>
<keyword evidence="5" id="KW-0762">Sugar transport</keyword>
<evidence type="ECO:0000256" key="5">
    <source>
        <dbReference type="ARBA" id="ARBA00022597"/>
    </source>
</evidence>
<dbReference type="InterPro" id="IPR020846">
    <property type="entry name" value="MFS_dom"/>
</dbReference>
<feature type="transmembrane region" description="Helical" evidence="12">
    <location>
        <begin position="148"/>
        <end position="169"/>
    </location>
</feature>
<dbReference type="RefSeq" id="WP_110272528.1">
    <property type="nucleotide sequence ID" value="NZ_QJJG01000002.1"/>
</dbReference>
<evidence type="ECO:0000256" key="8">
    <source>
        <dbReference type="ARBA" id="ARBA00022989"/>
    </source>
</evidence>
<keyword evidence="4" id="KW-1003">Cell membrane</keyword>
<name>A0A318G164_KLEOX</name>
<dbReference type="FunFam" id="1.20.1250.20:FF:000134">
    <property type="entry name" value="MFS sugar transporter protein"/>
    <property type="match status" value="1"/>
</dbReference>
<evidence type="ECO:0000256" key="2">
    <source>
        <dbReference type="ARBA" id="ARBA00010992"/>
    </source>
</evidence>
<feature type="transmembrane region" description="Helical" evidence="12">
    <location>
        <begin position="390"/>
        <end position="411"/>
    </location>
</feature>
<organism evidence="14 15">
    <name type="scientific">Klebsiella oxytoca</name>
    <dbReference type="NCBI Taxonomy" id="571"/>
    <lineage>
        <taxon>Bacteria</taxon>
        <taxon>Pseudomonadati</taxon>
        <taxon>Pseudomonadota</taxon>
        <taxon>Gammaproteobacteria</taxon>
        <taxon>Enterobacterales</taxon>
        <taxon>Enterobacteriaceae</taxon>
        <taxon>Klebsiella/Raoultella group</taxon>
        <taxon>Klebsiella</taxon>
    </lineage>
</organism>
<dbReference type="Pfam" id="PF00083">
    <property type="entry name" value="Sugar_tr"/>
    <property type="match status" value="1"/>
</dbReference>
<keyword evidence="6 12" id="KW-0812">Transmembrane</keyword>
<dbReference type="PRINTS" id="PR00171">
    <property type="entry name" value="SUGRTRNSPORT"/>
</dbReference>
<dbReference type="InterPro" id="IPR005829">
    <property type="entry name" value="Sugar_transporter_CS"/>
</dbReference>
<comment type="similarity">
    <text evidence="2 10">Belongs to the major facilitator superfamily. Sugar transporter (TC 2.A.1.1) family.</text>
</comment>
<gene>
    <name evidence="14" type="ORF">DET57_10295</name>
</gene>
<keyword evidence="11" id="KW-0175">Coiled coil</keyword>
<feature type="transmembrane region" description="Helical" evidence="12">
    <location>
        <begin position="423"/>
        <end position="441"/>
    </location>
</feature>
<evidence type="ECO:0000313" key="14">
    <source>
        <dbReference type="EMBL" id="PXW48491.1"/>
    </source>
</evidence>
<evidence type="ECO:0000256" key="7">
    <source>
        <dbReference type="ARBA" id="ARBA00022847"/>
    </source>
</evidence>
<evidence type="ECO:0000256" key="4">
    <source>
        <dbReference type="ARBA" id="ARBA00022475"/>
    </source>
</evidence>
<keyword evidence="8 12" id="KW-1133">Transmembrane helix</keyword>
<feature type="domain" description="Major facilitator superfamily (MFS) profile" evidence="13">
    <location>
        <begin position="23"/>
        <end position="445"/>
    </location>
</feature>
<feature type="transmembrane region" description="Helical" evidence="12">
    <location>
        <begin position="175"/>
        <end position="196"/>
    </location>
</feature>
<evidence type="ECO:0000313" key="15">
    <source>
        <dbReference type="Proteomes" id="UP000247485"/>
    </source>
</evidence>
<dbReference type="InterPro" id="IPR003663">
    <property type="entry name" value="Sugar/inositol_transpt"/>
</dbReference>
<sequence>MQLDSPLPVAASVNKTRPQVIWICLLAALAGLLFGLDIGVISGALPLIAKEYHLLDNQQEWIVSSMMVGAAAATLCSGFLAYRLGRKYALLIAAGSFCIGAIICTCAVSADMLIVGRLILGVGLGVASYATPLYLSEITPKNIRGAMISAYQLMIALGILIVFLTNTAFSYSGNWRGMLLVVAIPSLIFLFGALFLPRSPRWLMIHGKEEDARAVLLRLRNSREEVESELQEIKEQLKVKQHGWHLFKENKHFRRSVGLGIVLQIMQQFSGVNVMMYYAPRIFHEIGFSSTADQMWGTVIVGLVMTVATFIAVGFVDRWGRKPMLYIGFITMGIAMSVVGSLLGGDALSVMEKGVTVAMLLLFIVGFSMSAGPLIWLLCSEIQPLKGREFGITCSTFTCHIAGMIVSATFLSLLNTLGSAHTFYLYALLNLTAIIIIYFFVPETKNISLEKIEQNLMAGKKLRNIGR</sequence>
<feature type="transmembrane region" description="Helical" evidence="12">
    <location>
        <begin position="295"/>
        <end position="316"/>
    </location>
</feature>
<dbReference type="PROSITE" id="PS50850">
    <property type="entry name" value="MFS"/>
    <property type="match status" value="1"/>
</dbReference>
<feature type="transmembrane region" description="Helical" evidence="12">
    <location>
        <begin position="257"/>
        <end position="279"/>
    </location>
</feature>
<feature type="transmembrane region" description="Helical" evidence="12">
    <location>
        <begin position="116"/>
        <end position="136"/>
    </location>
</feature>
<dbReference type="GO" id="GO:0005886">
    <property type="term" value="C:plasma membrane"/>
    <property type="evidence" value="ECO:0007669"/>
    <property type="project" value="UniProtKB-SubCell"/>
</dbReference>
<feature type="transmembrane region" description="Helical" evidence="12">
    <location>
        <begin position="61"/>
        <end position="82"/>
    </location>
</feature>
<feature type="transmembrane region" description="Helical" evidence="12">
    <location>
        <begin position="355"/>
        <end position="378"/>
    </location>
</feature>
<dbReference type="InterPro" id="IPR036259">
    <property type="entry name" value="MFS_trans_sf"/>
</dbReference>
<dbReference type="EMBL" id="QJJG01000002">
    <property type="protein sequence ID" value="PXW48491.1"/>
    <property type="molecule type" value="Genomic_DNA"/>
</dbReference>
<keyword evidence="9 12" id="KW-0472">Membrane</keyword>
<dbReference type="PROSITE" id="PS00216">
    <property type="entry name" value="SUGAR_TRANSPORT_1"/>
    <property type="match status" value="1"/>
</dbReference>
<evidence type="ECO:0000256" key="10">
    <source>
        <dbReference type="RuleBase" id="RU003346"/>
    </source>
</evidence>
<comment type="caution">
    <text evidence="14">The sequence shown here is derived from an EMBL/GenBank/DDBJ whole genome shotgun (WGS) entry which is preliminary data.</text>
</comment>
<evidence type="ECO:0000256" key="12">
    <source>
        <dbReference type="SAM" id="Phobius"/>
    </source>
</evidence>
<keyword evidence="3 10" id="KW-0813">Transport</keyword>
<accession>A0A318G164</accession>
<comment type="subcellular location">
    <subcellularLocation>
        <location evidence="1">Cell membrane</location>
        <topology evidence="1">Multi-pass membrane protein</topology>
    </subcellularLocation>
</comment>
<evidence type="ECO:0000256" key="9">
    <source>
        <dbReference type="ARBA" id="ARBA00023136"/>
    </source>
</evidence>
<reference evidence="14 15" key="1">
    <citation type="submission" date="2018-05" db="EMBL/GenBank/DDBJ databases">
        <title>Freshwater and sediment microbial communities from various areas in North America, analyzing microbe dynamics in response to fracking.</title>
        <authorList>
            <person name="Lamendella R."/>
        </authorList>
    </citation>
    <scope>NUCLEOTIDE SEQUENCE [LARGE SCALE GENOMIC DNA]</scope>
    <source>
        <strain evidence="14 15">67</strain>
    </source>
</reference>
<dbReference type="PROSITE" id="PS00217">
    <property type="entry name" value="SUGAR_TRANSPORT_2"/>
    <property type="match status" value="1"/>
</dbReference>
<dbReference type="CDD" id="cd17315">
    <property type="entry name" value="MFS_GLUT_like"/>
    <property type="match status" value="1"/>
</dbReference>
<keyword evidence="7" id="KW-0769">Symport</keyword>
<feature type="coiled-coil region" evidence="11">
    <location>
        <begin position="209"/>
        <end position="243"/>
    </location>
</feature>
<evidence type="ECO:0000256" key="3">
    <source>
        <dbReference type="ARBA" id="ARBA00022448"/>
    </source>
</evidence>
<evidence type="ECO:0000256" key="1">
    <source>
        <dbReference type="ARBA" id="ARBA00004651"/>
    </source>
</evidence>
<dbReference type="GO" id="GO:0015293">
    <property type="term" value="F:symporter activity"/>
    <property type="evidence" value="ECO:0007669"/>
    <property type="project" value="UniProtKB-KW"/>
</dbReference>
<dbReference type="PANTHER" id="PTHR48020">
    <property type="entry name" value="PROTON MYO-INOSITOL COTRANSPORTER"/>
    <property type="match status" value="1"/>
</dbReference>
<dbReference type="InterPro" id="IPR050814">
    <property type="entry name" value="Myo-inositol_Transporter"/>
</dbReference>
<dbReference type="NCBIfam" id="TIGR00879">
    <property type="entry name" value="SP"/>
    <property type="match status" value="1"/>
</dbReference>
<dbReference type="PANTHER" id="PTHR48020:SF12">
    <property type="entry name" value="PROTON MYO-INOSITOL COTRANSPORTER"/>
    <property type="match status" value="1"/>
</dbReference>
<dbReference type="SUPFAM" id="SSF103473">
    <property type="entry name" value="MFS general substrate transporter"/>
    <property type="match status" value="1"/>
</dbReference>
<feature type="transmembrane region" description="Helical" evidence="12">
    <location>
        <begin position="323"/>
        <end position="343"/>
    </location>
</feature>
<dbReference type="AlphaFoldDB" id="A0A318G164"/>